<accession>A0ABN3WMS7</accession>
<feature type="compositionally biased region" description="Low complexity" evidence="1">
    <location>
        <begin position="40"/>
        <end position="52"/>
    </location>
</feature>
<evidence type="ECO:0000313" key="2">
    <source>
        <dbReference type="EMBL" id="GAA2920026.1"/>
    </source>
</evidence>
<reference evidence="2 3" key="1">
    <citation type="journal article" date="2019" name="Int. J. Syst. Evol. Microbiol.">
        <title>The Global Catalogue of Microorganisms (GCM) 10K type strain sequencing project: providing services to taxonomists for standard genome sequencing and annotation.</title>
        <authorList>
            <consortium name="The Broad Institute Genomics Platform"/>
            <consortium name="The Broad Institute Genome Sequencing Center for Infectious Disease"/>
            <person name="Wu L."/>
            <person name="Ma J."/>
        </authorList>
    </citation>
    <scope>NUCLEOTIDE SEQUENCE [LARGE SCALE GENOMIC DNA]</scope>
    <source>
        <strain evidence="2 3">JCM 9088</strain>
    </source>
</reference>
<gene>
    <name evidence="2" type="ORF">GCM10010446_00010</name>
</gene>
<comment type="caution">
    <text evidence="2">The sequence shown here is derived from an EMBL/GenBank/DDBJ whole genome shotgun (WGS) entry which is preliminary data.</text>
</comment>
<keyword evidence="3" id="KW-1185">Reference proteome</keyword>
<proteinExistence type="predicted"/>
<evidence type="ECO:0000313" key="3">
    <source>
        <dbReference type="Proteomes" id="UP001500403"/>
    </source>
</evidence>
<dbReference type="EMBL" id="BAAAUD010000001">
    <property type="protein sequence ID" value="GAA2920026.1"/>
    <property type="molecule type" value="Genomic_DNA"/>
</dbReference>
<name>A0ABN3WMS7_9ACTN</name>
<feature type="region of interest" description="Disordered" evidence="1">
    <location>
        <begin position="1"/>
        <end position="60"/>
    </location>
</feature>
<evidence type="ECO:0000256" key="1">
    <source>
        <dbReference type="SAM" id="MobiDB-lite"/>
    </source>
</evidence>
<dbReference type="Proteomes" id="UP001500403">
    <property type="component" value="Unassembled WGS sequence"/>
</dbReference>
<sequence length="60" mass="6276">MLLAHAPTPSPPSPLPGRICPGFRSPRLSRDLTVPRGHPGASAVSASSLSGGQRYVTTRR</sequence>
<protein>
    <submittedName>
        <fullName evidence="2">Uncharacterized protein</fullName>
    </submittedName>
</protein>
<organism evidence="2 3">
    <name type="scientific">Streptomyces enissocaesilis</name>
    <dbReference type="NCBI Taxonomy" id="332589"/>
    <lineage>
        <taxon>Bacteria</taxon>
        <taxon>Bacillati</taxon>
        <taxon>Actinomycetota</taxon>
        <taxon>Actinomycetes</taxon>
        <taxon>Kitasatosporales</taxon>
        <taxon>Streptomycetaceae</taxon>
        <taxon>Streptomyces</taxon>
        <taxon>Streptomyces rochei group</taxon>
    </lineage>
</organism>